<evidence type="ECO:0000313" key="2">
    <source>
        <dbReference type="EMBL" id="EEB15936.1"/>
    </source>
</evidence>
<dbReference type="HOGENOM" id="CLU_834980_0_0_1"/>
<dbReference type="KEGG" id="phu:Phum_PHUM397030"/>
<feature type="compositionally biased region" description="Low complexity" evidence="1">
    <location>
        <begin position="234"/>
        <end position="246"/>
    </location>
</feature>
<protein>
    <submittedName>
        <fullName evidence="2 3">Uncharacterized protein</fullName>
    </submittedName>
</protein>
<dbReference type="AlphaFoldDB" id="E0VRD0"/>
<name>E0VRD0_PEDHC</name>
<keyword evidence="4" id="KW-1185">Reference proteome</keyword>
<sequence length="333" mass="37958">MEKFTVDLDKVLDEFEFNEEQAVRHALQHFKREDLPATKYQKPHFKPIKIADADFGLCLETTMSYPTYNNLVETNNESENCEVKESINPVLVDFNNTTIVNNCNSDKIDYCVCNNSVQEENEVLNLELPKTEVSDSQDVKAESPVKIHNNSNNSFDNVLHNNVEKTNIVNKIQKIEENDKILEKEENVNLSNVSVLKSESKDLINSKIEIQEESDKTSFDNQELESSESDVTENESSNLSTTSSSQSEKDEVVSEVQCPTEISQSKSNDVKTENVEECENINDNETKIEEKKESQPRSESTKNFIVEQEQSINKKTTTESELPDTQNVIIDKL</sequence>
<organism>
    <name type="scientific">Pediculus humanus subsp. corporis</name>
    <name type="common">Body louse</name>
    <dbReference type="NCBI Taxonomy" id="121224"/>
    <lineage>
        <taxon>Eukaryota</taxon>
        <taxon>Metazoa</taxon>
        <taxon>Ecdysozoa</taxon>
        <taxon>Arthropoda</taxon>
        <taxon>Hexapoda</taxon>
        <taxon>Insecta</taxon>
        <taxon>Pterygota</taxon>
        <taxon>Neoptera</taxon>
        <taxon>Paraneoptera</taxon>
        <taxon>Psocodea</taxon>
        <taxon>Troctomorpha</taxon>
        <taxon>Phthiraptera</taxon>
        <taxon>Anoplura</taxon>
        <taxon>Pediculidae</taxon>
        <taxon>Pediculus</taxon>
    </lineage>
</organism>
<dbReference type="EMBL" id="DS235465">
    <property type="protein sequence ID" value="EEB15936.1"/>
    <property type="molecule type" value="Genomic_DNA"/>
</dbReference>
<dbReference type="EnsemblMetazoa" id="PHUM397030-RA">
    <property type="protein sequence ID" value="PHUM397030-PA"/>
    <property type="gene ID" value="PHUM397030"/>
</dbReference>
<dbReference type="OrthoDB" id="5872154at2759"/>
<reference evidence="2" key="2">
    <citation type="submission" date="2007-04" db="EMBL/GenBank/DDBJ databases">
        <title>The genome of the human body louse.</title>
        <authorList>
            <consortium name="The Human Body Louse Genome Consortium"/>
            <person name="Kirkness E."/>
            <person name="Walenz B."/>
            <person name="Hass B."/>
            <person name="Bruggner R."/>
            <person name="Strausberg R."/>
        </authorList>
    </citation>
    <scope>NUCLEOTIDE SEQUENCE</scope>
    <source>
        <strain evidence="2">USDA</strain>
    </source>
</reference>
<dbReference type="EMBL" id="AAZO01004654">
    <property type="status" value="NOT_ANNOTATED_CDS"/>
    <property type="molecule type" value="Genomic_DNA"/>
</dbReference>
<reference evidence="2" key="1">
    <citation type="submission" date="2007-04" db="EMBL/GenBank/DDBJ databases">
        <title>Annotation of Pediculus humanus corporis strain USDA.</title>
        <authorList>
            <person name="Kirkness E."/>
            <person name="Hannick L."/>
            <person name="Hass B."/>
            <person name="Bruggner R."/>
            <person name="Lawson D."/>
            <person name="Bidwell S."/>
            <person name="Joardar V."/>
            <person name="Caler E."/>
            <person name="Walenz B."/>
            <person name="Inman J."/>
            <person name="Schobel S."/>
            <person name="Galinsky K."/>
            <person name="Amedeo P."/>
            <person name="Strausberg R."/>
        </authorList>
    </citation>
    <scope>NUCLEOTIDE SEQUENCE</scope>
    <source>
        <strain evidence="2">USDA</strain>
    </source>
</reference>
<evidence type="ECO:0000256" key="1">
    <source>
        <dbReference type="SAM" id="MobiDB-lite"/>
    </source>
</evidence>
<accession>E0VRD0</accession>
<dbReference type="GeneID" id="8237793"/>
<feature type="region of interest" description="Disordered" evidence="1">
    <location>
        <begin position="213"/>
        <end position="333"/>
    </location>
</feature>
<reference evidence="3" key="3">
    <citation type="submission" date="2021-02" db="UniProtKB">
        <authorList>
            <consortium name="EnsemblMetazoa"/>
        </authorList>
    </citation>
    <scope>IDENTIFICATION</scope>
    <source>
        <strain evidence="3">USDA</strain>
    </source>
</reference>
<evidence type="ECO:0000313" key="3">
    <source>
        <dbReference type="EnsemblMetazoa" id="PHUM397030-PA"/>
    </source>
</evidence>
<gene>
    <name evidence="3" type="primary">8237793</name>
    <name evidence="2" type="ORF">Phum_PHUM397030</name>
</gene>
<dbReference type="CTD" id="8237793"/>
<feature type="compositionally biased region" description="Basic and acidic residues" evidence="1">
    <location>
        <begin position="284"/>
        <end position="300"/>
    </location>
</feature>
<evidence type="ECO:0000313" key="4">
    <source>
        <dbReference type="Proteomes" id="UP000009046"/>
    </source>
</evidence>
<proteinExistence type="predicted"/>
<dbReference type="VEuPathDB" id="VectorBase:PHUM397030"/>
<feature type="compositionally biased region" description="Acidic residues" evidence="1">
    <location>
        <begin position="222"/>
        <end position="233"/>
    </location>
</feature>
<dbReference type="Proteomes" id="UP000009046">
    <property type="component" value="Unassembled WGS sequence"/>
</dbReference>
<dbReference type="InParanoid" id="E0VRD0"/>
<feature type="compositionally biased region" description="Polar residues" evidence="1">
    <location>
        <begin position="301"/>
        <end position="333"/>
    </location>
</feature>
<dbReference type="RefSeq" id="XP_002428674.1">
    <property type="nucleotide sequence ID" value="XM_002428629.1"/>
</dbReference>